<dbReference type="Gene3D" id="3.30.70.100">
    <property type="match status" value="1"/>
</dbReference>
<dbReference type="Proteomes" id="UP001140560">
    <property type="component" value="Unassembled WGS sequence"/>
</dbReference>
<sequence length="139" mass="15542">MPCLPINYENLASASTTYDPSKPIYMLNLWKFKPTASYAPEHSALAGAPCTGKEALARYRAALRPLLPPNTAIFFASTPVTEVVAPKGETWDYAGINRYDSLEGFKKMVECEEYKKEAEPHRLAGLEDFRLIVLDKLEV</sequence>
<protein>
    <submittedName>
        <fullName evidence="1">Uncharacterized protein</fullName>
    </submittedName>
</protein>
<reference evidence="1" key="1">
    <citation type="submission" date="2022-10" db="EMBL/GenBank/DDBJ databases">
        <title>Tapping the CABI collections for fungal endophytes: first genome assemblies for Collariella, Neodidymelliopsis, Ascochyta clinopodiicola, Didymella pomorum, Didymosphaeria variabile, Neocosmospora piperis and Neocucurbitaria cava.</title>
        <authorList>
            <person name="Hill R."/>
        </authorList>
    </citation>
    <scope>NUCLEOTIDE SEQUENCE</scope>
    <source>
        <strain evidence="1">IMI 356814</strain>
    </source>
</reference>
<dbReference type="InterPro" id="IPR011008">
    <property type="entry name" value="Dimeric_a/b-barrel"/>
</dbReference>
<proteinExistence type="predicted"/>
<accession>A0A9W8YFA5</accession>
<comment type="caution">
    <text evidence="1">The sequence shown here is derived from an EMBL/GenBank/DDBJ whole genome shotgun (WGS) entry which is preliminary data.</text>
</comment>
<dbReference type="AlphaFoldDB" id="A0A9W8YFA5"/>
<dbReference type="OrthoDB" id="3500395at2759"/>
<evidence type="ECO:0000313" key="1">
    <source>
        <dbReference type="EMBL" id="KAJ4374140.1"/>
    </source>
</evidence>
<dbReference type="EMBL" id="JAPEUY010000004">
    <property type="protein sequence ID" value="KAJ4374140.1"/>
    <property type="molecule type" value="Genomic_DNA"/>
</dbReference>
<evidence type="ECO:0000313" key="2">
    <source>
        <dbReference type="Proteomes" id="UP001140560"/>
    </source>
</evidence>
<gene>
    <name evidence="1" type="ORF">N0V83_002881</name>
</gene>
<name>A0A9W8YFA5_9PLEO</name>
<dbReference type="SUPFAM" id="SSF54909">
    <property type="entry name" value="Dimeric alpha+beta barrel"/>
    <property type="match status" value="1"/>
</dbReference>
<organism evidence="1 2">
    <name type="scientific">Neocucurbitaria cava</name>
    <dbReference type="NCBI Taxonomy" id="798079"/>
    <lineage>
        <taxon>Eukaryota</taxon>
        <taxon>Fungi</taxon>
        <taxon>Dikarya</taxon>
        <taxon>Ascomycota</taxon>
        <taxon>Pezizomycotina</taxon>
        <taxon>Dothideomycetes</taxon>
        <taxon>Pleosporomycetidae</taxon>
        <taxon>Pleosporales</taxon>
        <taxon>Pleosporineae</taxon>
        <taxon>Cucurbitariaceae</taxon>
        <taxon>Neocucurbitaria</taxon>
    </lineage>
</organism>
<keyword evidence="2" id="KW-1185">Reference proteome</keyword>